<organism evidence="1">
    <name type="scientific">marine sediment metagenome</name>
    <dbReference type="NCBI Taxonomy" id="412755"/>
    <lineage>
        <taxon>unclassified sequences</taxon>
        <taxon>metagenomes</taxon>
        <taxon>ecological metagenomes</taxon>
    </lineage>
</organism>
<reference evidence="1" key="1">
    <citation type="journal article" date="2015" name="Nature">
        <title>Complex archaea that bridge the gap between prokaryotes and eukaryotes.</title>
        <authorList>
            <person name="Spang A."/>
            <person name="Saw J.H."/>
            <person name="Jorgensen S.L."/>
            <person name="Zaremba-Niedzwiedzka K."/>
            <person name="Martijn J."/>
            <person name="Lind A.E."/>
            <person name="van Eijk R."/>
            <person name="Schleper C."/>
            <person name="Guy L."/>
            <person name="Ettema T.J."/>
        </authorList>
    </citation>
    <scope>NUCLEOTIDE SEQUENCE</scope>
</reference>
<sequence>MKIYLIKVWEQDDPSKWMTTGPIEAADFMDAIAVSATGIPSGQKRVMATPEFLKESLGIPKLPWEEGFDPLDPMGFFKNR</sequence>
<dbReference type="AlphaFoldDB" id="A0A0F9JJH9"/>
<accession>A0A0F9JJH9</accession>
<evidence type="ECO:0000313" key="1">
    <source>
        <dbReference type="EMBL" id="KKM62481.1"/>
    </source>
</evidence>
<proteinExistence type="predicted"/>
<dbReference type="EMBL" id="LAZR01011286">
    <property type="protein sequence ID" value="KKM62481.1"/>
    <property type="molecule type" value="Genomic_DNA"/>
</dbReference>
<gene>
    <name evidence="1" type="ORF">LCGC14_1521210</name>
</gene>
<protein>
    <submittedName>
        <fullName evidence="1">Uncharacterized protein</fullName>
    </submittedName>
</protein>
<name>A0A0F9JJH9_9ZZZZ</name>
<comment type="caution">
    <text evidence="1">The sequence shown here is derived from an EMBL/GenBank/DDBJ whole genome shotgun (WGS) entry which is preliminary data.</text>
</comment>